<feature type="compositionally biased region" description="Polar residues" evidence="7">
    <location>
        <begin position="76"/>
        <end position="93"/>
    </location>
</feature>
<sequence length="707" mass="77072">MSSNAPNGVAAPGTGAQKPTPPPGANPLRKPPNRGGSGNPLVSRKRVVRRPPPTANAPAASSVTNLPGSLPKHVPLSQQKPQNFESLRAQNGGWSFPKPEGANDYPLRITKRALKEGMRFHVMRLVPAQRFAKPDDLGVDPTNQNEFTRPVTLHRRDPRQPPPGRELKVEHIPEPPVVDDAEVQRLAQIKEAREAQRALDDAQKAPVVKEVAVKKKDPKKEKKPHTQVAWQPRTEQQRKEGEIRYEEALPWHLEDADARNVWVGQYEAPLSHAKVALLIDGQGFRMIPLEKWYRFTSKRGAIQAMTVEEAEKAMAQQAPMTRWAMRDAQREAKEKAMADSRVIMYGRAAVKQESASFRNASRREKMDHDDIDMSGDEFQDDDETAGYEPDRDEDTKDSVDRVRREQLGANLFGDANEKEVERVEKEELKEEEERKRLGKDLKKALRKRDKQFQYDSDSSNDRDPFATSSSESESDSDAEKKDDDKKGDKDKDKTAAASGTSSKGTNTPQGKKSAAEAAKKGKSLKRPGSPMASDSSGTESTRKKTKTGINSSRPSRGGTPLPGSQRGRGAGSGSDGEGTAGEMSDGAGGKKKRKGLLGGDARPTPGGSRAGSPAAAGGASGTVSTPRAGSPAAGAAKSWTNAPTLEEISAALPARPQGLSIGELMKVFAGRISKTEGQDGLMPRKEWLRLVKLSCDFGEDRLLRRKV</sequence>
<dbReference type="AlphaFoldDB" id="A0A136JDP2"/>
<feature type="compositionally biased region" description="Low complexity" evidence="7">
    <location>
        <begin position="56"/>
        <end position="65"/>
    </location>
</feature>
<proteinExistence type="inferred from homology"/>
<dbReference type="GO" id="GO:0001096">
    <property type="term" value="F:TFIIF-class transcription factor complex binding"/>
    <property type="evidence" value="ECO:0007669"/>
    <property type="project" value="TreeGrafter"/>
</dbReference>
<comment type="subcellular location">
    <subcellularLocation>
        <location evidence="1">Nucleus</location>
    </subcellularLocation>
</comment>
<feature type="compositionally biased region" description="Gly residues" evidence="7">
    <location>
        <begin position="566"/>
        <end position="579"/>
    </location>
</feature>
<evidence type="ECO:0000256" key="6">
    <source>
        <dbReference type="ARBA" id="ARBA00023242"/>
    </source>
</evidence>
<feature type="region of interest" description="Disordered" evidence="7">
    <location>
        <begin position="354"/>
        <end position="640"/>
    </location>
</feature>
<evidence type="ECO:0000313" key="8">
    <source>
        <dbReference type="EMBL" id="KXJ95262.1"/>
    </source>
</evidence>
<dbReference type="InterPro" id="IPR008851">
    <property type="entry name" value="TFIIF-alpha"/>
</dbReference>
<dbReference type="GO" id="GO:0003677">
    <property type="term" value="F:DNA binding"/>
    <property type="evidence" value="ECO:0007669"/>
    <property type="project" value="UniProtKB-KW"/>
</dbReference>
<organism evidence="8 9">
    <name type="scientific">Microdochium bolleyi</name>
    <dbReference type="NCBI Taxonomy" id="196109"/>
    <lineage>
        <taxon>Eukaryota</taxon>
        <taxon>Fungi</taxon>
        <taxon>Dikarya</taxon>
        <taxon>Ascomycota</taxon>
        <taxon>Pezizomycotina</taxon>
        <taxon>Sordariomycetes</taxon>
        <taxon>Xylariomycetidae</taxon>
        <taxon>Xylariales</taxon>
        <taxon>Microdochiaceae</taxon>
        <taxon>Microdochium</taxon>
    </lineage>
</organism>
<dbReference type="Proteomes" id="UP000070501">
    <property type="component" value="Unassembled WGS sequence"/>
</dbReference>
<feature type="compositionally biased region" description="Basic and acidic residues" evidence="7">
    <location>
        <begin position="477"/>
        <end position="494"/>
    </location>
</feature>
<dbReference type="GO" id="GO:0006367">
    <property type="term" value="P:transcription initiation at RNA polymerase II promoter"/>
    <property type="evidence" value="ECO:0007669"/>
    <property type="project" value="InterPro"/>
</dbReference>
<feature type="region of interest" description="Disordered" evidence="7">
    <location>
        <begin position="1"/>
        <end position="104"/>
    </location>
</feature>
<reference evidence="9" key="1">
    <citation type="submission" date="2016-02" db="EMBL/GenBank/DDBJ databases">
        <title>Draft genome sequence of Microdochium bolleyi, a fungal endophyte of beachgrass.</title>
        <authorList>
            <consortium name="DOE Joint Genome Institute"/>
            <person name="David A.S."/>
            <person name="May G."/>
            <person name="Haridas S."/>
            <person name="Lim J."/>
            <person name="Wang M."/>
            <person name="Labutti K."/>
            <person name="Lipzen A."/>
            <person name="Barry K."/>
            <person name="Grigoriev I.V."/>
        </authorList>
    </citation>
    <scope>NUCLEOTIDE SEQUENCE [LARGE SCALE GENOMIC DNA]</scope>
    <source>
        <strain evidence="9">J235TASD1</strain>
    </source>
</reference>
<accession>A0A136JDP2</accession>
<feature type="region of interest" description="Disordered" evidence="7">
    <location>
        <begin position="213"/>
        <end position="239"/>
    </location>
</feature>
<evidence type="ECO:0000256" key="3">
    <source>
        <dbReference type="ARBA" id="ARBA00023015"/>
    </source>
</evidence>
<dbReference type="OrthoDB" id="76676at2759"/>
<gene>
    <name evidence="8" type="ORF">Micbo1qcDRAFT_192324</name>
</gene>
<name>A0A136JDP2_9PEZI</name>
<dbReference type="InParanoid" id="A0A136JDP2"/>
<dbReference type="SUPFAM" id="SSF50916">
    <property type="entry name" value="Rap30/74 interaction domains"/>
    <property type="match status" value="1"/>
</dbReference>
<feature type="compositionally biased region" description="Low complexity" evidence="7">
    <location>
        <begin position="599"/>
        <end position="626"/>
    </location>
</feature>
<evidence type="ECO:0000256" key="7">
    <source>
        <dbReference type="SAM" id="MobiDB-lite"/>
    </source>
</evidence>
<dbReference type="EMBL" id="KQ964246">
    <property type="protein sequence ID" value="KXJ95262.1"/>
    <property type="molecule type" value="Genomic_DNA"/>
</dbReference>
<keyword evidence="3" id="KW-0805">Transcription regulation</keyword>
<evidence type="ECO:0000256" key="5">
    <source>
        <dbReference type="ARBA" id="ARBA00023163"/>
    </source>
</evidence>
<keyword evidence="6" id="KW-0539">Nucleus</keyword>
<dbReference type="PANTHER" id="PTHR13011">
    <property type="entry name" value="TFIIF-ALPHA"/>
    <property type="match status" value="1"/>
</dbReference>
<evidence type="ECO:0000256" key="1">
    <source>
        <dbReference type="ARBA" id="ARBA00004123"/>
    </source>
</evidence>
<keyword evidence="9" id="KW-1185">Reference proteome</keyword>
<feature type="compositionally biased region" description="Basic and acidic residues" evidence="7">
    <location>
        <begin position="393"/>
        <end position="406"/>
    </location>
</feature>
<dbReference type="GO" id="GO:0032968">
    <property type="term" value="P:positive regulation of transcription elongation by RNA polymerase II"/>
    <property type="evidence" value="ECO:0007669"/>
    <property type="project" value="InterPro"/>
</dbReference>
<dbReference type="GO" id="GO:0016251">
    <property type="term" value="F:RNA polymerase II general transcription initiation factor activity"/>
    <property type="evidence" value="ECO:0007669"/>
    <property type="project" value="TreeGrafter"/>
</dbReference>
<dbReference type="InterPro" id="IPR011039">
    <property type="entry name" value="TFIIF_interaction"/>
</dbReference>
<comment type="similarity">
    <text evidence="2">Belongs to the TFIIF alpha subunit family.</text>
</comment>
<dbReference type="STRING" id="196109.A0A136JDP2"/>
<evidence type="ECO:0000256" key="2">
    <source>
        <dbReference type="ARBA" id="ARBA00005249"/>
    </source>
</evidence>
<protein>
    <submittedName>
        <fullName evidence="8">Uncharacterized protein</fullName>
    </submittedName>
</protein>
<feature type="compositionally biased region" description="Basic and acidic residues" evidence="7">
    <location>
        <begin position="415"/>
        <end position="443"/>
    </location>
</feature>
<keyword evidence="5" id="KW-0804">Transcription</keyword>
<feature type="compositionally biased region" description="Acidic residues" evidence="7">
    <location>
        <begin position="369"/>
        <end position="385"/>
    </location>
</feature>
<evidence type="ECO:0000256" key="4">
    <source>
        <dbReference type="ARBA" id="ARBA00023125"/>
    </source>
</evidence>
<evidence type="ECO:0000313" key="9">
    <source>
        <dbReference type="Proteomes" id="UP000070501"/>
    </source>
</evidence>
<dbReference type="GO" id="GO:0005674">
    <property type="term" value="C:transcription factor TFIIF complex"/>
    <property type="evidence" value="ECO:0007669"/>
    <property type="project" value="TreeGrafter"/>
</dbReference>
<dbReference type="PANTHER" id="PTHR13011:SF0">
    <property type="entry name" value="GENERAL TRANSCRIPTION FACTOR IIF SUBUNIT 1"/>
    <property type="match status" value="1"/>
</dbReference>
<keyword evidence="4" id="KW-0238">DNA-binding</keyword>